<evidence type="ECO:0000313" key="1">
    <source>
        <dbReference type="EMBL" id="KAI9916314.1"/>
    </source>
</evidence>
<dbReference type="Proteomes" id="UP001163321">
    <property type="component" value="Chromosome 2"/>
</dbReference>
<protein>
    <submittedName>
        <fullName evidence="1">Uncharacterized protein</fullName>
    </submittedName>
</protein>
<gene>
    <name evidence="1" type="ORF">PsorP6_016745</name>
</gene>
<dbReference type="EMBL" id="CM047581">
    <property type="protein sequence ID" value="KAI9916314.1"/>
    <property type="molecule type" value="Genomic_DNA"/>
</dbReference>
<name>A0ACC0WC01_9STRA</name>
<evidence type="ECO:0000313" key="2">
    <source>
        <dbReference type="Proteomes" id="UP001163321"/>
    </source>
</evidence>
<sequence length="152" mass="17322">MNDDWRQDGSLRGLKSGSSNGKTRRKDKGPQFTRVIPKFLQKYHQPPTIQAKFATLPKPGDEEDNEEKFDEVQQSAIDEYLAKQKNDEEKAAGSSNLEEDAKDADKEKQGKSSRQKVVQIGKFSDAVKKKRKRMDGPTLDRKMLLSFSMDDE</sequence>
<organism evidence="1 2">
    <name type="scientific">Peronosclerospora sorghi</name>
    <dbReference type="NCBI Taxonomy" id="230839"/>
    <lineage>
        <taxon>Eukaryota</taxon>
        <taxon>Sar</taxon>
        <taxon>Stramenopiles</taxon>
        <taxon>Oomycota</taxon>
        <taxon>Peronosporomycetes</taxon>
        <taxon>Peronosporales</taxon>
        <taxon>Peronosporaceae</taxon>
        <taxon>Peronosclerospora</taxon>
    </lineage>
</organism>
<proteinExistence type="predicted"/>
<comment type="caution">
    <text evidence="1">The sequence shown here is derived from an EMBL/GenBank/DDBJ whole genome shotgun (WGS) entry which is preliminary data.</text>
</comment>
<accession>A0ACC0WC01</accession>
<keyword evidence="2" id="KW-1185">Reference proteome</keyword>
<reference evidence="1 2" key="1">
    <citation type="journal article" date="2022" name="bioRxiv">
        <title>The genome of the oomycete Peronosclerospora sorghi, a cosmopolitan pathogen of maize and sorghum, is inflated with dispersed pseudogenes.</title>
        <authorList>
            <person name="Fletcher K."/>
            <person name="Martin F."/>
            <person name="Isakeit T."/>
            <person name="Cavanaugh K."/>
            <person name="Magill C."/>
            <person name="Michelmore R."/>
        </authorList>
    </citation>
    <scope>NUCLEOTIDE SEQUENCE [LARGE SCALE GENOMIC DNA]</scope>
    <source>
        <strain evidence="1">P6</strain>
    </source>
</reference>